<dbReference type="SUPFAM" id="SSF53098">
    <property type="entry name" value="Ribonuclease H-like"/>
    <property type="match status" value="1"/>
</dbReference>
<dbReference type="EMBL" id="LR031876">
    <property type="protein sequence ID" value="VDD36601.1"/>
    <property type="molecule type" value="Genomic_DNA"/>
</dbReference>
<feature type="domain" description="RNase H type-1" evidence="1">
    <location>
        <begin position="19"/>
        <end position="141"/>
    </location>
</feature>
<accession>A0A3P6EK07</accession>
<dbReference type="Pfam" id="PF13456">
    <property type="entry name" value="RVT_3"/>
    <property type="match status" value="1"/>
</dbReference>
<dbReference type="InterPro" id="IPR052929">
    <property type="entry name" value="RNase_H-like_EbsB-rel"/>
</dbReference>
<dbReference type="CDD" id="cd06222">
    <property type="entry name" value="RNase_H_like"/>
    <property type="match status" value="1"/>
</dbReference>
<dbReference type="Gene3D" id="3.30.420.10">
    <property type="entry name" value="Ribonuclease H-like superfamily/Ribonuclease H"/>
    <property type="match status" value="1"/>
</dbReference>
<proteinExistence type="predicted"/>
<reference evidence="2" key="1">
    <citation type="submission" date="2018-11" db="EMBL/GenBank/DDBJ databases">
        <authorList>
            <consortium name="Genoscope - CEA"/>
            <person name="William W."/>
        </authorList>
    </citation>
    <scope>NUCLEOTIDE SEQUENCE</scope>
</reference>
<dbReference type="GO" id="GO:0003676">
    <property type="term" value="F:nucleic acid binding"/>
    <property type="evidence" value="ECO:0007669"/>
    <property type="project" value="InterPro"/>
</dbReference>
<name>A0A3P6EK07_BRAOL</name>
<dbReference type="PANTHER" id="PTHR47074">
    <property type="entry name" value="BNAC02G40300D PROTEIN"/>
    <property type="match status" value="1"/>
</dbReference>
<dbReference type="InterPro" id="IPR036397">
    <property type="entry name" value="RNaseH_sf"/>
</dbReference>
<dbReference type="InterPro" id="IPR012337">
    <property type="entry name" value="RNaseH-like_sf"/>
</dbReference>
<dbReference type="InterPro" id="IPR044730">
    <property type="entry name" value="RNase_H-like_dom_plant"/>
</dbReference>
<sequence>MRLQQWRASSPTPDTVICNVDAAWDAGTQNCGVGGVFSGWKHVPNLDSISDSRRSVSSALMAEALAIRSAVMYAASSNVKTLLIRSDSLSLVKMLKERNSVPALFGILFDIYHFSSTFADVYFEYVPRLSNVLADYVVKSALLLLNSSSSHGV</sequence>
<dbReference type="PANTHER" id="PTHR47074:SF49">
    <property type="entry name" value="POLYNUCLEOTIDYL TRANSFERASE, RIBONUCLEASE H-LIKE SUPERFAMILY PROTEIN"/>
    <property type="match status" value="1"/>
</dbReference>
<evidence type="ECO:0000259" key="1">
    <source>
        <dbReference type="Pfam" id="PF13456"/>
    </source>
</evidence>
<protein>
    <recommendedName>
        <fullName evidence="1">RNase H type-1 domain-containing protein</fullName>
    </recommendedName>
</protein>
<gene>
    <name evidence="2" type="ORF">BOLC7T42161H</name>
</gene>
<dbReference type="AlphaFoldDB" id="A0A3P6EK07"/>
<organism evidence="2">
    <name type="scientific">Brassica oleracea</name>
    <name type="common">Wild cabbage</name>
    <dbReference type="NCBI Taxonomy" id="3712"/>
    <lineage>
        <taxon>Eukaryota</taxon>
        <taxon>Viridiplantae</taxon>
        <taxon>Streptophyta</taxon>
        <taxon>Embryophyta</taxon>
        <taxon>Tracheophyta</taxon>
        <taxon>Spermatophyta</taxon>
        <taxon>Magnoliopsida</taxon>
        <taxon>eudicotyledons</taxon>
        <taxon>Gunneridae</taxon>
        <taxon>Pentapetalae</taxon>
        <taxon>rosids</taxon>
        <taxon>malvids</taxon>
        <taxon>Brassicales</taxon>
        <taxon>Brassicaceae</taxon>
        <taxon>Brassiceae</taxon>
        <taxon>Brassica</taxon>
    </lineage>
</organism>
<evidence type="ECO:0000313" key="2">
    <source>
        <dbReference type="EMBL" id="VDD36601.1"/>
    </source>
</evidence>
<dbReference type="GO" id="GO:0004523">
    <property type="term" value="F:RNA-DNA hybrid ribonuclease activity"/>
    <property type="evidence" value="ECO:0007669"/>
    <property type="project" value="InterPro"/>
</dbReference>
<dbReference type="InterPro" id="IPR002156">
    <property type="entry name" value="RNaseH_domain"/>
</dbReference>